<evidence type="ECO:0000256" key="3">
    <source>
        <dbReference type="ARBA" id="ARBA00022833"/>
    </source>
</evidence>
<dbReference type="GO" id="GO:0006511">
    <property type="term" value="P:ubiquitin-dependent protein catabolic process"/>
    <property type="evidence" value="ECO:0007669"/>
    <property type="project" value="TreeGrafter"/>
</dbReference>
<dbReference type="InParanoid" id="A0A067MFI6"/>
<evidence type="ECO:0000256" key="1">
    <source>
        <dbReference type="ARBA" id="ARBA00022723"/>
    </source>
</evidence>
<dbReference type="SUPFAM" id="SSF57850">
    <property type="entry name" value="RING/U-box"/>
    <property type="match status" value="1"/>
</dbReference>
<evidence type="ECO:0000313" key="7">
    <source>
        <dbReference type="EMBL" id="KDQ14563.1"/>
    </source>
</evidence>
<protein>
    <recommendedName>
        <fullName evidence="6">RING-type domain-containing protein</fullName>
    </recommendedName>
</protein>
<dbReference type="GO" id="GO:0061630">
    <property type="term" value="F:ubiquitin protein ligase activity"/>
    <property type="evidence" value="ECO:0007669"/>
    <property type="project" value="TreeGrafter"/>
</dbReference>
<keyword evidence="3" id="KW-0862">Zinc</keyword>
<dbReference type="AlphaFoldDB" id="A0A067MFI6"/>
<keyword evidence="2 4" id="KW-0863">Zinc-finger</keyword>
<evidence type="ECO:0000313" key="8">
    <source>
        <dbReference type="Proteomes" id="UP000027195"/>
    </source>
</evidence>
<dbReference type="GO" id="GO:0005634">
    <property type="term" value="C:nucleus"/>
    <property type="evidence" value="ECO:0007669"/>
    <property type="project" value="TreeGrafter"/>
</dbReference>
<feature type="compositionally biased region" description="Basic and acidic residues" evidence="5">
    <location>
        <begin position="54"/>
        <end position="64"/>
    </location>
</feature>
<dbReference type="EMBL" id="KL198037">
    <property type="protein sequence ID" value="KDQ14563.1"/>
    <property type="molecule type" value="Genomic_DNA"/>
</dbReference>
<keyword evidence="1" id="KW-0479">Metal-binding</keyword>
<feature type="compositionally biased region" description="Low complexity" evidence="5">
    <location>
        <begin position="94"/>
        <end position="103"/>
    </location>
</feature>
<dbReference type="HOGENOM" id="CLU_049060_0_0_1"/>
<gene>
    <name evidence="7" type="ORF">BOTBODRAFT_32695</name>
</gene>
<sequence>MPPIPPSHPWFCWECHTEMRPLMVPDPHCPNCNSTFVEEMDNPGSDPRNFQADPPHDHDHEHGHNHAHVHTLNDPMQMLGLLLSELGPGRRQGTAEPGGTTRTARTRPESPSQGPGRSRTFRFAFSNGDPFGPDELDTVDGLLPSSRSASQDRDRTPLGSAHNPNMPGGTGPNDNHQRQFQAMLHHHLMSVFGTPGFVLATPGAHGAMGGQFGDYVFNNEALDQIITQLMDSNSHRPVPAPEETINALPRAKVATGSELVNKQCAVCTDNFEVSQEVITLPCTHPYHDECILPWIRTNGTCPVCRHALVPQPEPHATPTAADYAAAGAPFNPRDNARSSQGPHRGSRRGPSGSQFPGAWDELD</sequence>
<evidence type="ECO:0000256" key="2">
    <source>
        <dbReference type="ARBA" id="ARBA00022771"/>
    </source>
</evidence>
<feature type="compositionally biased region" description="Low complexity" evidence="5">
    <location>
        <begin position="337"/>
        <end position="357"/>
    </location>
</feature>
<evidence type="ECO:0000259" key="6">
    <source>
        <dbReference type="PROSITE" id="PS50089"/>
    </source>
</evidence>
<reference evidence="8" key="1">
    <citation type="journal article" date="2014" name="Proc. Natl. Acad. Sci. U.S.A.">
        <title>Extensive sampling of basidiomycete genomes demonstrates inadequacy of the white-rot/brown-rot paradigm for wood decay fungi.</title>
        <authorList>
            <person name="Riley R."/>
            <person name="Salamov A.A."/>
            <person name="Brown D.W."/>
            <person name="Nagy L.G."/>
            <person name="Floudas D."/>
            <person name="Held B.W."/>
            <person name="Levasseur A."/>
            <person name="Lombard V."/>
            <person name="Morin E."/>
            <person name="Otillar R."/>
            <person name="Lindquist E.A."/>
            <person name="Sun H."/>
            <person name="LaButti K.M."/>
            <person name="Schmutz J."/>
            <person name="Jabbour D."/>
            <person name="Luo H."/>
            <person name="Baker S.E."/>
            <person name="Pisabarro A.G."/>
            <person name="Walton J.D."/>
            <person name="Blanchette R.A."/>
            <person name="Henrissat B."/>
            <person name="Martin F."/>
            <person name="Cullen D."/>
            <person name="Hibbett D.S."/>
            <person name="Grigoriev I.V."/>
        </authorList>
    </citation>
    <scope>NUCLEOTIDE SEQUENCE [LARGE SCALE GENOMIC DNA]</scope>
    <source>
        <strain evidence="8">FD-172 SS1</strain>
    </source>
</reference>
<name>A0A067MFI6_BOTB1</name>
<dbReference type="PROSITE" id="PS50089">
    <property type="entry name" value="ZF_RING_2"/>
    <property type="match status" value="1"/>
</dbReference>
<dbReference type="Pfam" id="PF13639">
    <property type="entry name" value="zf-RING_2"/>
    <property type="match status" value="1"/>
</dbReference>
<dbReference type="PANTHER" id="PTHR45931:SF3">
    <property type="entry name" value="RING ZINC FINGER-CONTAINING PROTEIN"/>
    <property type="match status" value="1"/>
</dbReference>
<dbReference type="PANTHER" id="PTHR45931">
    <property type="entry name" value="SI:CH211-59O9.10"/>
    <property type="match status" value="1"/>
</dbReference>
<dbReference type="GO" id="GO:0008270">
    <property type="term" value="F:zinc ion binding"/>
    <property type="evidence" value="ECO:0007669"/>
    <property type="project" value="UniProtKB-KW"/>
</dbReference>
<dbReference type="InterPro" id="IPR013083">
    <property type="entry name" value="Znf_RING/FYVE/PHD"/>
</dbReference>
<evidence type="ECO:0000256" key="4">
    <source>
        <dbReference type="PROSITE-ProRule" id="PRU00175"/>
    </source>
</evidence>
<feature type="region of interest" description="Disordered" evidence="5">
    <location>
        <begin position="39"/>
        <end position="67"/>
    </location>
</feature>
<dbReference type="SMART" id="SM00184">
    <property type="entry name" value="RING"/>
    <property type="match status" value="1"/>
</dbReference>
<feature type="compositionally biased region" description="Low complexity" evidence="5">
    <location>
        <begin position="316"/>
        <end position="329"/>
    </location>
</feature>
<keyword evidence="8" id="KW-1185">Reference proteome</keyword>
<dbReference type="STRING" id="930990.A0A067MFI6"/>
<dbReference type="Proteomes" id="UP000027195">
    <property type="component" value="Unassembled WGS sequence"/>
</dbReference>
<feature type="domain" description="RING-type" evidence="6">
    <location>
        <begin position="264"/>
        <end position="305"/>
    </location>
</feature>
<proteinExistence type="predicted"/>
<organism evidence="7 8">
    <name type="scientific">Botryobasidium botryosum (strain FD-172 SS1)</name>
    <dbReference type="NCBI Taxonomy" id="930990"/>
    <lineage>
        <taxon>Eukaryota</taxon>
        <taxon>Fungi</taxon>
        <taxon>Dikarya</taxon>
        <taxon>Basidiomycota</taxon>
        <taxon>Agaricomycotina</taxon>
        <taxon>Agaricomycetes</taxon>
        <taxon>Cantharellales</taxon>
        <taxon>Botryobasidiaceae</taxon>
        <taxon>Botryobasidium</taxon>
    </lineage>
</organism>
<evidence type="ECO:0000256" key="5">
    <source>
        <dbReference type="SAM" id="MobiDB-lite"/>
    </source>
</evidence>
<feature type="region of interest" description="Disordered" evidence="5">
    <location>
        <begin position="87"/>
        <end position="176"/>
    </location>
</feature>
<dbReference type="Gene3D" id="3.30.40.10">
    <property type="entry name" value="Zinc/RING finger domain, C3HC4 (zinc finger)"/>
    <property type="match status" value="1"/>
</dbReference>
<dbReference type="InterPro" id="IPR051834">
    <property type="entry name" value="RING_finger_E3_ligase"/>
</dbReference>
<dbReference type="InterPro" id="IPR001841">
    <property type="entry name" value="Znf_RING"/>
</dbReference>
<accession>A0A067MFI6</accession>
<dbReference type="OrthoDB" id="8062037at2759"/>
<feature type="region of interest" description="Disordered" evidence="5">
    <location>
        <begin position="314"/>
        <end position="363"/>
    </location>
</feature>